<dbReference type="InterPro" id="IPR045660">
    <property type="entry name" value="DUF6390"/>
</dbReference>
<gene>
    <name evidence="1" type="ORF">AU192_01970</name>
</gene>
<comment type="caution">
    <text evidence="1">The sequence shown here is derived from an EMBL/GenBank/DDBJ whole genome shotgun (WGS) entry which is preliminary data.</text>
</comment>
<organism evidence="1 2">
    <name type="scientific">Mycobacterium lehmannii</name>
    <dbReference type="NCBI Taxonomy" id="2048550"/>
    <lineage>
        <taxon>Bacteria</taxon>
        <taxon>Bacillati</taxon>
        <taxon>Actinomycetota</taxon>
        <taxon>Actinomycetes</taxon>
        <taxon>Mycobacteriales</taxon>
        <taxon>Mycobacteriaceae</taxon>
        <taxon>Mycobacterium</taxon>
    </lineage>
</organism>
<evidence type="ECO:0000313" key="2">
    <source>
        <dbReference type="Proteomes" id="UP000053707"/>
    </source>
</evidence>
<protein>
    <submittedName>
        <fullName evidence="1">Uncharacterized protein</fullName>
    </submittedName>
</protein>
<dbReference type="EMBL" id="LQIR01000012">
    <property type="protein sequence ID" value="KUI17665.1"/>
    <property type="molecule type" value="Genomic_DNA"/>
</dbReference>
<proteinExistence type="predicted"/>
<accession>A0A101A8N7</accession>
<name>A0A101A8N7_9MYCO</name>
<dbReference type="AlphaFoldDB" id="A0A101A8N7"/>
<dbReference type="Pfam" id="PF19927">
    <property type="entry name" value="DUF6390"/>
    <property type="match status" value="1"/>
</dbReference>
<sequence length="239" mass="25728">MNGKDGRTEFGRYAYPPNELGYCGPAEVDATSGLASHAREFDGAWPYLSAIAEALGASDALDEEVVRAYWIGGRALSKVDPEHLLARLRASFTGQVTGLLDAVSSTSDALAHHSFHVLVVYPWVKFLGRDADTAMGVMQACRIRWGTVTSVTGDQAEITSRPLKYGDGRLVLGDRRAERITWKRGGLSLAPPPKPGTIVSAHWDWICGTLTDEEAADLEGATQTTLDLVNSILGQGVSR</sequence>
<keyword evidence="2" id="KW-1185">Reference proteome</keyword>
<dbReference type="Proteomes" id="UP000053707">
    <property type="component" value="Unassembled WGS sequence"/>
</dbReference>
<reference evidence="1 2" key="1">
    <citation type="submission" date="2016-01" db="EMBL/GenBank/DDBJ databases">
        <authorList>
            <consortium name="TB Trials Study Group"/>
            <person name="Sutton G."/>
            <person name="Brinkac L."/>
            <person name="Sanka R."/>
            <person name="Adams M."/>
            <person name="Lau E.L."/>
            <person name="Macaden R."/>
            <person name="Grewal H.M.S."/>
        </authorList>
    </citation>
    <scope>NUCLEOTIDE SEQUENCE [LARGE SCALE GENOMIC DNA]</scope>
    <source>
        <strain evidence="1 2">IS-1744</strain>
    </source>
</reference>
<dbReference type="RefSeq" id="WP_064395253.1">
    <property type="nucleotide sequence ID" value="NZ_LQIR01000012.1"/>
</dbReference>
<evidence type="ECO:0000313" key="1">
    <source>
        <dbReference type="EMBL" id="KUI17665.1"/>
    </source>
</evidence>